<dbReference type="EMBL" id="PFNG01000122">
    <property type="protein sequence ID" value="PIZ39320.1"/>
    <property type="molecule type" value="Genomic_DNA"/>
</dbReference>
<accession>A0A2M7T885</accession>
<gene>
    <name evidence="1" type="ORF">COY37_05065</name>
</gene>
<protein>
    <recommendedName>
        <fullName evidence="3">PIN domain-containing protein</fullName>
    </recommendedName>
</protein>
<evidence type="ECO:0000313" key="2">
    <source>
        <dbReference type="Proteomes" id="UP000230956"/>
    </source>
</evidence>
<organism evidence="1 2">
    <name type="scientific">Candidatus Aquicultor secundus</name>
    <dbReference type="NCBI Taxonomy" id="1973895"/>
    <lineage>
        <taxon>Bacteria</taxon>
        <taxon>Bacillati</taxon>
        <taxon>Actinomycetota</taxon>
        <taxon>Candidatus Aquicultoria</taxon>
        <taxon>Candidatus Aquicultorales</taxon>
        <taxon>Candidatus Aquicultoraceae</taxon>
        <taxon>Candidatus Aquicultor</taxon>
    </lineage>
</organism>
<reference evidence="2" key="1">
    <citation type="submission" date="2017-09" db="EMBL/GenBank/DDBJ databases">
        <title>Depth-based differentiation of microbial function through sediment-hosted aquifers and enrichment of novel symbionts in the deep terrestrial subsurface.</title>
        <authorList>
            <person name="Probst A.J."/>
            <person name="Ladd B."/>
            <person name="Jarett J.K."/>
            <person name="Geller-Mcgrath D.E."/>
            <person name="Sieber C.M.K."/>
            <person name="Emerson J.B."/>
            <person name="Anantharaman K."/>
            <person name="Thomas B.C."/>
            <person name="Malmstrom R."/>
            <person name="Stieglmeier M."/>
            <person name="Klingl A."/>
            <person name="Woyke T."/>
            <person name="Ryan C.M."/>
            <person name="Banfield J.F."/>
        </authorList>
    </citation>
    <scope>NUCLEOTIDE SEQUENCE [LARGE SCALE GENOMIC DNA]</scope>
</reference>
<proteinExistence type="predicted"/>
<dbReference type="AlphaFoldDB" id="A0A2M7T885"/>
<dbReference type="Proteomes" id="UP000230956">
    <property type="component" value="Unassembled WGS sequence"/>
</dbReference>
<comment type="caution">
    <text evidence="1">The sequence shown here is derived from an EMBL/GenBank/DDBJ whole genome shotgun (WGS) entry which is preliminary data.</text>
</comment>
<dbReference type="RefSeq" id="WP_286679417.1">
    <property type="nucleotide sequence ID" value="NZ_MNXI01000149.1"/>
</dbReference>
<evidence type="ECO:0000313" key="1">
    <source>
        <dbReference type="EMBL" id="PIZ39320.1"/>
    </source>
</evidence>
<evidence type="ECO:0008006" key="3">
    <source>
        <dbReference type="Google" id="ProtNLM"/>
    </source>
</evidence>
<name>A0A2M7T885_9ACTN</name>
<sequence length="61" mass="6950">MKRVFVDTNIPMYWGGAESAYKEPCGYILGAIAREELYGETSAEVFLKNIPLAQGIFYIWQ</sequence>